<evidence type="ECO:0000313" key="2">
    <source>
        <dbReference type="EMBL" id="VDN28375.1"/>
    </source>
</evidence>
<dbReference type="OrthoDB" id="248233at2759"/>
<keyword evidence="3" id="KW-1185">Reference proteome</keyword>
<dbReference type="WBParaSite" id="GPUH_0001672001-mRNA-1">
    <property type="protein sequence ID" value="GPUH_0001672001-mRNA-1"/>
    <property type="gene ID" value="GPUH_0001672001"/>
</dbReference>
<name>A0A183E6V7_9BILA</name>
<dbReference type="Proteomes" id="UP000271098">
    <property type="component" value="Unassembled WGS sequence"/>
</dbReference>
<dbReference type="AlphaFoldDB" id="A0A183E6V7"/>
<dbReference type="Gene3D" id="3.40.50.300">
    <property type="entry name" value="P-loop containing nucleotide triphosphate hydrolases"/>
    <property type="match status" value="1"/>
</dbReference>
<evidence type="ECO:0000259" key="1">
    <source>
        <dbReference type="Pfam" id="PF00009"/>
    </source>
</evidence>
<dbReference type="GO" id="GO:0003746">
    <property type="term" value="F:translation elongation factor activity"/>
    <property type="evidence" value="ECO:0007669"/>
    <property type="project" value="TreeGrafter"/>
</dbReference>
<reference evidence="4" key="1">
    <citation type="submission" date="2016-06" db="UniProtKB">
        <authorList>
            <consortium name="WormBaseParasite"/>
        </authorList>
    </citation>
    <scope>IDENTIFICATION</scope>
</reference>
<dbReference type="PANTHER" id="PTHR43721:SF3">
    <property type="entry name" value="GTP-BINDING PROTEIN 2"/>
    <property type="match status" value="1"/>
</dbReference>
<gene>
    <name evidence="2" type="ORF">GPUH_LOCUS16699</name>
</gene>
<reference evidence="2 3" key="2">
    <citation type="submission" date="2018-11" db="EMBL/GenBank/DDBJ databases">
        <authorList>
            <consortium name="Pathogen Informatics"/>
        </authorList>
    </citation>
    <scope>NUCLEOTIDE SEQUENCE [LARGE SCALE GENOMIC DNA]</scope>
</reference>
<proteinExistence type="predicted"/>
<protein>
    <submittedName>
        <fullName evidence="4">Tr-type G domain-containing protein</fullName>
    </submittedName>
</protein>
<dbReference type="InterPro" id="IPR027417">
    <property type="entry name" value="P-loop_NTPase"/>
</dbReference>
<evidence type="ECO:0000313" key="3">
    <source>
        <dbReference type="Proteomes" id="UP000271098"/>
    </source>
</evidence>
<sequence length="411" mass="45425">MSSYVHQLIDFLFRKTEKLEEKQERIAEDNKIPTLLSDFEDDEKCLPPEVEEGNIEYKVKLINPSSSRMEQLISQMKWRLREGYGEAFYEIGVKDDGTMIGLTSGELEASIGTLKMMASALGATAVVLSERDVKVEGSDCLRRVAEVLVRKVPDSQQFMELRVAILGGADVGKSTLCGVLTQGHLDNGQGKLMNYLGHSQEEIVEQSTKLITLIDLAGDRKYLKTTIYGLTGYLPHFAALVVSALTGPTPTTREHLGLAVALNMPAFVVVTKVDAVSQSTCEKVLHDIEMLFIRPGMERKPKLVENSDTAVKVLHDIEMLFIRPGMERTPKLVENSDTAVNCAAAMLGRNLVPIFLISNVSGSNFPVLEQFLNVLPPSGFSKSKQDELSLHALLFSIEEVFHVSGVCFQSF</sequence>
<dbReference type="GO" id="GO:0003924">
    <property type="term" value="F:GTPase activity"/>
    <property type="evidence" value="ECO:0007669"/>
    <property type="project" value="InterPro"/>
</dbReference>
<accession>A0A183E6V7</accession>
<dbReference type="InterPro" id="IPR050055">
    <property type="entry name" value="EF-Tu_GTPase"/>
</dbReference>
<dbReference type="Pfam" id="PF00009">
    <property type="entry name" value="GTP_EFTU"/>
    <property type="match status" value="1"/>
</dbReference>
<dbReference type="InterPro" id="IPR000795">
    <property type="entry name" value="T_Tr_GTP-bd_dom"/>
</dbReference>
<evidence type="ECO:0000313" key="4">
    <source>
        <dbReference type="WBParaSite" id="GPUH_0001672001-mRNA-1"/>
    </source>
</evidence>
<dbReference type="EMBL" id="UYRT01084117">
    <property type="protein sequence ID" value="VDN28375.1"/>
    <property type="molecule type" value="Genomic_DNA"/>
</dbReference>
<organism evidence="4">
    <name type="scientific">Gongylonema pulchrum</name>
    <dbReference type="NCBI Taxonomy" id="637853"/>
    <lineage>
        <taxon>Eukaryota</taxon>
        <taxon>Metazoa</taxon>
        <taxon>Ecdysozoa</taxon>
        <taxon>Nematoda</taxon>
        <taxon>Chromadorea</taxon>
        <taxon>Rhabditida</taxon>
        <taxon>Spirurina</taxon>
        <taxon>Spiruromorpha</taxon>
        <taxon>Spiruroidea</taxon>
        <taxon>Gongylonematidae</taxon>
        <taxon>Gongylonema</taxon>
    </lineage>
</organism>
<dbReference type="SUPFAM" id="SSF52540">
    <property type="entry name" value="P-loop containing nucleoside triphosphate hydrolases"/>
    <property type="match status" value="1"/>
</dbReference>
<dbReference type="PANTHER" id="PTHR43721">
    <property type="entry name" value="ELONGATION FACTOR TU-RELATED"/>
    <property type="match status" value="1"/>
</dbReference>
<dbReference type="GO" id="GO:0005525">
    <property type="term" value="F:GTP binding"/>
    <property type="evidence" value="ECO:0007669"/>
    <property type="project" value="InterPro"/>
</dbReference>
<feature type="domain" description="Tr-type G" evidence="1">
    <location>
        <begin position="162"/>
        <end position="376"/>
    </location>
</feature>